<organism evidence="8 9">
    <name type="scientific">Bradymonas sediminis</name>
    <dbReference type="NCBI Taxonomy" id="1548548"/>
    <lineage>
        <taxon>Bacteria</taxon>
        <taxon>Deltaproteobacteria</taxon>
        <taxon>Bradymonadales</taxon>
        <taxon>Bradymonadaceae</taxon>
        <taxon>Bradymonas</taxon>
    </lineage>
</organism>
<feature type="domain" description="MobA-like NTP transferase" evidence="6">
    <location>
        <begin position="39"/>
        <end position="160"/>
    </location>
</feature>
<dbReference type="PANTHER" id="PTHR43622">
    <property type="entry name" value="3-DEHYDROQUINATE SYNTHASE"/>
    <property type="match status" value="1"/>
</dbReference>
<dbReference type="Pfam" id="PF01761">
    <property type="entry name" value="DHQ_synthase"/>
    <property type="match status" value="1"/>
</dbReference>
<evidence type="ECO:0000259" key="5">
    <source>
        <dbReference type="Pfam" id="PF01761"/>
    </source>
</evidence>
<feature type="domain" description="3-dehydroquinate synthase C-terminal" evidence="7">
    <location>
        <begin position="480"/>
        <end position="620"/>
    </location>
</feature>
<evidence type="ECO:0000256" key="3">
    <source>
        <dbReference type="ARBA" id="ARBA00022723"/>
    </source>
</evidence>
<proteinExistence type="predicted"/>
<dbReference type="GO" id="GO:0016779">
    <property type="term" value="F:nucleotidyltransferase activity"/>
    <property type="evidence" value="ECO:0007669"/>
    <property type="project" value="UniProtKB-ARBA"/>
</dbReference>
<keyword evidence="9" id="KW-1185">Reference proteome</keyword>
<reference evidence="8 9" key="1">
    <citation type="submission" date="2018-06" db="EMBL/GenBank/DDBJ databases">
        <title>Lujinxingia sediminis gen. nov. sp. nov., a new facultative anaerobic member of the class Deltaproteobacteria, and proposal of Lujinxingaceae fam. nov.</title>
        <authorList>
            <person name="Guo L.-Y."/>
            <person name="Li C.-M."/>
            <person name="Wang S."/>
            <person name="Du Z.-J."/>
        </authorList>
    </citation>
    <scope>NUCLEOTIDE SEQUENCE [LARGE SCALE GENOMIC DNA]</scope>
    <source>
        <strain evidence="8 9">FA350</strain>
    </source>
</reference>
<dbReference type="GO" id="GO:0003856">
    <property type="term" value="F:3-dehydroquinate synthase activity"/>
    <property type="evidence" value="ECO:0007669"/>
    <property type="project" value="TreeGrafter"/>
</dbReference>
<keyword evidence="4" id="KW-0520">NAD</keyword>
<dbReference type="Gene3D" id="1.20.1090.10">
    <property type="entry name" value="Dehydroquinate synthase-like - alpha domain"/>
    <property type="match status" value="1"/>
</dbReference>
<dbReference type="InterPro" id="IPR025877">
    <property type="entry name" value="MobA-like_NTP_Trfase"/>
</dbReference>
<dbReference type="EMBL" id="CP030032">
    <property type="protein sequence ID" value="AWV90972.1"/>
    <property type="molecule type" value="Genomic_DNA"/>
</dbReference>
<evidence type="ECO:0008006" key="10">
    <source>
        <dbReference type="Google" id="ProtNLM"/>
    </source>
</evidence>
<dbReference type="InterPro" id="IPR050071">
    <property type="entry name" value="Dehydroquinate_synthase"/>
</dbReference>
<evidence type="ECO:0000313" key="9">
    <source>
        <dbReference type="Proteomes" id="UP000249799"/>
    </source>
</evidence>
<dbReference type="Gene3D" id="3.90.550.10">
    <property type="entry name" value="Spore Coat Polysaccharide Biosynthesis Protein SpsA, Chain A"/>
    <property type="match status" value="1"/>
</dbReference>
<feature type="domain" description="3-dehydroquinate synthase N-terminal" evidence="5">
    <location>
        <begin position="366"/>
        <end position="474"/>
    </location>
</feature>
<dbReference type="InterPro" id="IPR056179">
    <property type="entry name" value="DHQS_C"/>
</dbReference>
<evidence type="ECO:0000256" key="4">
    <source>
        <dbReference type="ARBA" id="ARBA00023027"/>
    </source>
</evidence>
<dbReference type="OrthoDB" id="9806583at2"/>
<dbReference type="SUPFAM" id="SSF56796">
    <property type="entry name" value="Dehydroquinate synthase-like"/>
    <property type="match status" value="1"/>
</dbReference>
<name>A0A2Z4FPZ7_9DELT</name>
<dbReference type="KEGG" id="bsed:DN745_17220"/>
<comment type="cofactor">
    <cofactor evidence="2">
        <name>Co(2+)</name>
        <dbReference type="ChEBI" id="CHEBI:48828"/>
    </cofactor>
</comment>
<dbReference type="Proteomes" id="UP000249799">
    <property type="component" value="Chromosome"/>
</dbReference>
<dbReference type="Gene3D" id="3.40.50.1970">
    <property type="match status" value="1"/>
</dbReference>
<dbReference type="InterPro" id="IPR030960">
    <property type="entry name" value="DHQS/DOIS_N"/>
</dbReference>
<keyword evidence="3" id="KW-0479">Metal-binding</keyword>
<dbReference type="CDD" id="cd08197">
    <property type="entry name" value="DOIS"/>
    <property type="match status" value="1"/>
</dbReference>
<evidence type="ECO:0000256" key="1">
    <source>
        <dbReference type="ARBA" id="ARBA00001911"/>
    </source>
</evidence>
<accession>A0A2Z4FPZ7</accession>
<comment type="cofactor">
    <cofactor evidence="1">
        <name>NAD(+)</name>
        <dbReference type="ChEBI" id="CHEBI:57540"/>
    </cofactor>
</comment>
<dbReference type="GO" id="GO:0046872">
    <property type="term" value="F:metal ion binding"/>
    <property type="evidence" value="ECO:0007669"/>
    <property type="project" value="UniProtKB-KW"/>
</dbReference>
<dbReference type="Pfam" id="PF12804">
    <property type="entry name" value="NTP_transf_3"/>
    <property type="match status" value="1"/>
</dbReference>
<evidence type="ECO:0000313" key="8">
    <source>
        <dbReference type="EMBL" id="AWV90972.1"/>
    </source>
</evidence>
<dbReference type="PANTHER" id="PTHR43622:SF1">
    <property type="entry name" value="3-DEHYDROQUINATE SYNTHASE"/>
    <property type="match status" value="1"/>
</dbReference>
<protein>
    <recommendedName>
        <fullName evidence="10">3-dehydroquinate synthase domain-containing protein</fullName>
    </recommendedName>
</protein>
<evidence type="ECO:0000256" key="2">
    <source>
        <dbReference type="ARBA" id="ARBA00001941"/>
    </source>
</evidence>
<dbReference type="SUPFAM" id="SSF53448">
    <property type="entry name" value="Nucleotide-diphospho-sugar transferases"/>
    <property type="match status" value="1"/>
</dbReference>
<sequence>MAAALKASSPYRGGALVFSRYSPYPRYDKSWCDTMYKKALIPAAGRGARLDRPNTPKPLVDVGGRPIIFHLLKRLEEVGVEHAVIVVGYEGKKIERQLAAHPDFNMKIELVENAEWEKGLASSLLAARGAFAGSDEPFLLAMADHLFDAELVAKMAALEIGDDQIVSMLVDRDTERIYDIDAAVKLALKHDKVVDAGRHIENFQGIDAGLFACKPAVFDALEEVLEGTDGEPVDLTAGLAKLGAAQKVGAAYVDGALWFDIDTPPMMIRAEMAMRKQHRVQTVLRPEFADASDVKTKKYTFTTGKPHETDVYVQRGFVRNPDRLQLIPDASASSPVYVFTDTKVNSIYGDDFVGGLKKMGYDVRRVVMAEGEEAKTLENYTRLVEHVIGEGIDERSILISLGGGAVCNVCGFLASTLYRGIGLVHVPTTLMAQCDAAISHKQGVNGARGKNLVGSYYPPISIAVDVEVLATLEDWLIPDGLSEVVKHALGQDPEYLQYLLDYDGSIHDPDFLETVVRKNIELKCELMAVDPKEYREGMVLQYGHTVGHPIEFLSAYDLNHGQSVGIGMMIAARVSRLLGGCGDDIVELHERLIKQYKLPTRIPASIDIDDIMSMMRYNKRYLTEGTRMALVDGPGSLWSVDGDYVIPVSDAVLREAIKQTY</sequence>
<gene>
    <name evidence="8" type="ORF">DN745_17220</name>
</gene>
<evidence type="ECO:0000259" key="6">
    <source>
        <dbReference type="Pfam" id="PF12804"/>
    </source>
</evidence>
<dbReference type="AlphaFoldDB" id="A0A2Z4FPZ7"/>
<evidence type="ECO:0000259" key="7">
    <source>
        <dbReference type="Pfam" id="PF24621"/>
    </source>
</evidence>
<dbReference type="InterPro" id="IPR029044">
    <property type="entry name" value="Nucleotide-diphossugar_trans"/>
</dbReference>
<dbReference type="Pfam" id="PF24621">
    <property type="entry name" value="DHQS_C"/>
    <property type="match status" value="1"/>
</dbReference>